<dbReference type="InterPro" id="IPR005630">
    <property type="entry name" value="Terpene_synthase_metal-bd"/>
</dbReference>
<comment type="cofactor">
    <cofactor evidence="1">
        <name>Mg(2+)</name>
        <dbReference type="ChEBI" id="CHEBI:18420"/>
    </cofactor>
</comment>
<dbReference type="STRING" id="3821.A0A151R3Y7"/>
<proteinExistence type="predicted"/>
<reference evidence="7" key="1">
    <citation type="journal article" date="2012" name="Nat. Biotechnol.">
        <title>Draft genome sequence of pigeonpea (Cajanus cajan), an orphan legume crop of resource-poor farmers.</title>
        <authorList>
            <person name="Varshney R.K."/>
            <person name="Chen W."/>
            <person name="Li Y."/>
            <person name="Bharti A.K."/>
            <person name="Saxena R.K."/>
            <person name="Schlueter J.A."/>
            <person name="Donoghue M.T."/>
            <person name="Azam S."/>
            <person name="Fan G."/>
            <person name="Whaley A.M."/>
            <person name="Farmer A.D."/>
            <person name="Sheridan J."/>
            <person name="Iwata A."/>
            <person name="Tuteja R."/>
            <person name="Penmetsa R.V."/>
            <person name="Wu W."/>
            <person name="Upadhyaya H.D."/>
            <person name="Yang S.P."/>
            <person name="Shah T."/>
            <person name="Saxena K.B."/>
            <person name="Michael T."/>
            <person name="McCombie W.R."/>
            <person name="Yang B."/>
            <person name="Zhang G."/>
            <person name="Yang H."/>
            <person name="Wang J."/>
            <person name="Spillane C."/>
            <person name="Cook D.R."/>
            <person name="May G.D."/>
            <person name="Xu X."/>
            <person name="Jackson S.A."/>
        </authorList>
    </citation>
    <scope>NUCLEOTIDE SEQUENCE [LARGE SCALE GENOMIC DNA]</scope>
</reference>
<dbReference type="InterPro" id="IPR036965">
    <property type="entry name" value="Terpene_synth_N_sf"/>
</dbReference>
<dbReference type="InterPro" id="IPR050148">
    <property type="entry name" value="Terpene_synthase-like"/>
</dbReference>
<dbReference type="Pfam" id="PF03936">
    <property type="entry name" value="Terpene_synth_C"/>
    <property type="match status" value="1"/>
</dbReference>
<keyword evidence="2" id="KW-0479">Metal-binding</keyword>
<dbReference type="SUPFAM" id="SSF48576">
    <property type="entry name" value="Terpenoid synthases"/>
    <property type="match status" value="1"/>
</dbReference>
<keyword evidence="4" id="KW-0456">Lyase</keyword>
<feature type="domain" description="Terpene synthase N-terminal" evidence="5">
    <location>
        <begin position="10"/>
        <end position="79"/>
    </location>
</feature>
<dbReference type="OMA" id="HEASHMS"/>
<dbReference type="GO" id="GO:0000287">
    <property type="term" value="F:magnesium ion binding"/>
    <property type="evidence" value="ECO:0007669"/>
    <property type="project" value="InterPro"/>
</dbReference>
<sequence>MWLLNKTLVVFNKFKDVTGCFSERLVNDVEGLLCLYEASHMMIHGEDILEEAMTFTSTYLEFIATQLSPSLAIQVNHSLRQALHKNLPRLEAHHYISTYEQDPSHNETLLNFAKLDFNKLQNLHRKEFGNICMWWKELDVRSKLPYVRDRIVECCFWILAIYFEPQYSQARKITTKVIAMLSIIDDTYDAYGTIDELEIFTKAIERWDISCLGDLPEYMKLIYKSLIRLYEEIKQETKKEGKSYFINYIINEVRVFFLPNTHTRTHTRTHQIKLRVCVLRSRFLYIYCYVNLKSLKK</sequence>
<evidence type="ECO:0000256" key="1">
    <source>
        <dbReference type="ARBA" id="ARBA00001946"/>
    </source>
</evidence>
<dbReference type="Gene3D" id="1.10.600.10">
    <property type="entry name" value="Farnesyl Diphosphate Synthase"/>
    <property type="match status" value="1"/>
</dbReference>
<dbReference type="SUPFAM" id="SSF48239">
    <property type="entry name" value="Terpenoid cyclases/Protein prenyltransferases"/>
    <property type="match status" value="1"/>
</dbReference>
<dbReference type="Gramene" id="C.cajan_34751.t">
    <property type="protein sequence ID" value="C.cajan_34751.t"/>
    <property type="gene ID" value="C.cajan_34751"/>
</dbReference>
<dbReference type="GO" id="GO:0010333">
    <property type="term" value="F:terpene synthase activity"/>
    <property type="evidence" value="ECO:0007669"/>
    <property type="project" value="InterPro"/>
</dbReference>
<evidence type="ECO:0000259" key="5">
    <source>
        <dbReference type="Pfam" id="PF01397"/>
    </source>
</evidence>
<gene>
    <name evidence="7" type="ORF">KK1_041584</name>
</gene>
<evidence type="ECO:0000256" key="2">
    <source>
        <dbReference type="ARBA" id="ARBA00022723"/>
    </source>
</evidence>
<dbReference type="Pfam" id="PF01397">
    <property type="entry name" value="Terpene_synth"/>
    <property type="match status" value="1"/>
</dbReference>
<dbReference type="InterPro" id="IPR001906">
    <property type="entry name" value="Terpene_synth_N"/>
</dbReference>
<name>A0A151R3Y7_CAJCA</name>
<dbReference type="GO" id="GO:0016114">
    <property type="term" value="P:terpenoid biosynthetic process"/>
    <property type="evidence" value="ECO:0007669"/>
    <property type="project" value="InterPro"/>
</dbReference>
<protein>
    <submittedName>
        <fullName evidence="7">(+)-delta-cadinene synthase isozyme C2</fullName>
    </submittedName>
</protein>
<keyword evidence="3" id="KW-0460">Magnesium</keyword>
<keyword evidence="8" id="KW-1185">Reference proteome</keyword>
<organism evidence="7 8">
    <name type="scientific">Cajanus cajan</name>
    <name type="common">Pigeon pea</name>
    <name type="synonym">Cajanus indicus</name>
    <dbReference type="NCBI Taxonomy" id="3821"/>
    <lineage>
        <taxon>Eukaryota</taxon>
        <taxon>Viridiplantae</taxon>
        <taxon>Streptophyta</taxon>
        <taxon>Embryophyta</taxon>
        <taxon>Tracheophyta</taxon>
        <taxon>Spermatophyta</taxon>
        <taxon>Magnoliopsida</taxon>
        <taxon>eudicotyledons</taxon>
        <taxon>Gunneridae</taxon>
        <taxon>Pentapetalae</taxon>
        <taxon>rosids</taxon>
        <taxon>fabids</taxon>
        <taxon>Fabales</taxon>
        <taxon>Fabaceae</taxon>
        <taxon>Papilionoideae</taxon>
        <taxon>50 kb inversion clade</taxon>
        <taxon>NPAAA clade</taxon>
        <taxon>indigoferoid/millettioid clade</taxon>
        <taxon>Phaseoleae</taxon>
        <taxon>Cajanus</taxon>
    </lineage>
</organism>
<dbReference type="InterPro" id="IPR008930">
    <property type="entry name" value="Terpenoid_cyclase/PrenylTrfase"/>
</dbReference>
<dbReference type="Proteomes" id="UP000075243">
    <property type="component" value="Unassembled WGS sequence"/>
</dbReference>
<evidence type="ECO:0000256" key="3">
    <source>
        <dbReference type="ARBA" id="ARBA00022842"/>
    </source>
</evidence>
<evidence type="ECO:0000259" key="6">
    <source>
        <dbReference type="Pfam" id="PF03936"/>
    </source>
</evidence>
<accession>A0A151R3Y7</accession>
<feature type="domain" description="Terpene synthase metal-binding" evidence="6">
    <location>
        <begin position="136"/>
        <end position="253"/>
    </location>
</feature>
<evidence type="ECO:0000313" key="7">
    <source>
        <dbReference type="EMBL" id="KYP37246.1"/>
    </source>
</evidence>
<dbReference type="EMBL" id="KQ484125">
    <property type="protein sequence ID" value="KYP37246.1"/>
    <property type="molecule type" value="Genomic_DNA"/>
</dbReference>
<dbReference type="Gene3D" id="1.50.10.130">
    <property type="entry name" value="Terpene synthase, N-terminal domain"/>
    <property type="match status" value="1"/>
</dbReference>
<evidence type="ECO:0000313" key="8">
    <source>
        <dbReference type="Proteomes" id="UP000075243"/>
    </source>
</evidence>
<dbReference type="PANTHER" id="PTHR31225">
    <property type="entry name" value="OS04G0344100 PROTEIN-RELATED"/>
    <property type="match status" value="1"/>
</dbReference>
<dbReference type="InterPro" id="IPR008949">
    <property type="entry name" value="Isoprenoid_synthase_dom_sf"/>
</dbReference>
<dbReference type="AlphaFoldDB" id="A0A151R3Y7"/>
<evidence type="ECO:0000256" key="4">
    <source>
        <dbReference type="ARBA" id="ARBA00023239"/>
    </source>
</evidence>
<dbReference type="PANTHER" id="PTHR31225:SF221">
    <property type="entry name" value="(-)-GERMACRENE D SYNTHASE"/>
    <property type="match status" value="1"/>
</dbReference>